<sequence length="184" mass="20129">IDECASSQNNDCHDVNGLCVNIDGGYTCQCKQGYTGDGRTCNDINECDDVGREMEEVARQNIDEYINECDDVGREMEEVARQNIDECASSQNNDCHDVNGLCVNNDGGYTCQCKQGYTGDGRTCNDVNECDDVHGCHAEATCQNTAGGYECHCNAGWTGDGRSCSGKDIFAKCLDFELLDMLIY</sequence>
<feature type="non-terminal residue" evidence="10">
    <location>
        <position position="184"/>
    </location>
</feature>
<evidence type="ECO:0000256" key="8">
    <source>
        <dbReference type="ARBA" id="ARBA00023180"/>
    </source>
</evidence>
<dbReference type="PROSITE" id="PS01186">
    <property type="entry name" value="EGF_2"/>
    <property type="match status" value="3"/>
</dbReference>
<keyword evidence="2" id="KW-0964">Secreted</keyword>
<dbReference type="OrthoDB" id="10045365at2759"/>
<dbReference type="InterPro" id="IPR001881">
    <property type="entry name" value="EGF-like_Ca-bd_dom"/>
</dbReference>
<dbReference type="GO" id="GO:0005509">
    <property type="term" value="F:calcium ion binding"/>
    <property type="evidence" value="ECO:0007669"/>
    <property type="project" value="InterPro"/>
</dbReference>
<dbReference type="InterPro" id="IPR000742">
    <property type="entry name" value="EGF"/>
</dbReference>
<keyword evidence="5" id="KW-0677">Repeat</keyword>
<dbReference type="InterPro" id="IPR009030">
    <property type="entry name" value="Growth_fac_rcpt_cys_sf"/>
</dbReference>
<dbReference type="GO" id="GO:0005576">
    <property type="term" value="C:extracellular region"/>
    <property type="evidence" value="ECO:0007669"/>
    <property type="project" value="UniProtKB-SubCell"/>
</dbReference>
<dbReference type="InterPro" id="IPR024731">
    <property type="entry name" value="NELL2-like_EGF"/>
</dbReference>
<dbReference type="PROSITE" id="PS01187">
    <property type="entry name" value="EGF_CA"/>
    <property type="match status" value="1"/>
</dbReference>
<dbReference type="InterPro" id="IPR026823">
    <property type="entry name" value="cEGF"/>
</dbReference>
<evidence type="ECO:0000256" key="4">
    <source>
        <dbReference type="ARBA" id="ARBA00022729"/>
    </source>
</evidence>
<evidence type="ECO:0000313" key="10">
    <source>
        <dbReference type="EMBL" id="CAB3986665.1"/>
    </source>
</evidence>
<keyword evidence="4" id="KW-0732">Signal</keyword>
<dbReference type="Pfam" id="PF07645">
    <property type="entry name" value="EGF_CA"/>
    <property type="match status" value="1"/>
</dbReference>
<dbReference type="Proteomes" id="UP001152795">
    <property type="component" value="Unassembled WGS sequence"/>
</dbReference>
<dbReference type="AlphaFoldDB" id="A0A7D9DM95"/>
<keyword evidence="8" id="KW-0325">Glycoprotein</keyword>
<dbReference type="InterPro" id="IPR018097">
    <property type="entry name" value="EGF_Ca-bd_CS"/>
</dbReference>
<name>A0A7D9DM95_PARCT</name>
<dbReference type="CDD" id="cd00054">
    <property type="entry name" value="EGF_CA"/>
    <property type="match status" value="3"/>
</dbReference>
<dbReference type="PANTHER" id="PTHR24039">
    <property type="entry name" value="FIBRILLIN-RELATED"/>
    <property type="match status" value="1"/>
</dbReference>
<comment type="subcellular location">
    <subcellularLocation>
        <location evidence="1">Secreted</location>
    </subcellularLocation>
</comment>
<comment type="caution">
    <text evidence="10">The sequence shown here is derived from an EMBL/GenBank/DDBJ whole genome shotgun (WGS) entry which is preliminary data.</text>
</comment>
<dbReference type="PROSITE" id="PS50026">
    <property type="entry name" value="EGF_3"/>
    <property type="match status" value="3"/>
</dbReference>
<gene>
    <name evidence="10" type="ORF">PACLA_8A052373</name>
</gene>
<protein>
    <submittedName>
        <fullName evidence="10">Fibrillin-2-like isoform X48</fullName>
    </submittedName>
</protein>
<dbReference type="PANTHER" id="PTHR24039:SF28">
    <property type="entry name" value="EGF-LIKE DOMAIN-CONTAINING PROTEIN"/>
    <property type="match status" value="1"/>
</dbReference>
<dbReference type="FunFam" id="2.10.25.10:FF:000038">
    <property type="entry name" value="Fibrillin 2"/>
    <property type="match status" value="3"/>
</dbReference>
<evidence type="ECO:0000256" key="2">
    <source>
        <dbReference type="ARBA" id="ARBA00022525"/>
    </source>
</evidence>
<reference evidence="10" key="1">
    <citation type="submission" date="2020-04" db="EMBL/GenBank/DDBJ databases">
        <authorList>
            <person name="Alioto T."/>
            <person name="Alioto T."/>
            <person name="Gomez Garrido J."/>
        </authorList>
    </citation>
    <scope>NUCLEOTIDE SEQUENCE</scope>
    <source>
        <strain evidence="10">A484AB</strain>
    </source>
</reference>
<dbReference type="Gene3D" id="2.10.25.10">
    <property type="entry name" value="Laminin"/>
    <property type="match status" value="3"/>
</dbReference>
<dbReference type="EMBL" id="CACRXK020001052">
    <property type="protein sequence ID" value="CAB3986665.1"/>
    <property type="molecule type" value="Genomic_DNA"/>
</dbReference>
<evidence type="ECO:0000313" key="11">
    <source>
        <dbReference type="Proteomes" id="UP001152795"/>
    </source>
</evidence>
<dbReference type="InterPro" id="IPR000152">
    <property type="entry name" value="EGF-type_Asp/Asn_hydroxyl_site"/>
</dbReference>
<keyword evidence="11" id="KW-1185">Reference proteome</keyword>
<dbReference type="Pfam" id="PF12662">
    <property type="entry name" value="cEGF"/>
    <property type="match status" value="1"/>
</dbReference>
<evidence type="ECO:0000256" key="6">
    <source>
        <dbReference type="ARBA" id="ARBA00022837"/>
    </source>
</evidence>
<evidence type="ECO:0000256" key="9">
    <source>
        <dbReference type="PROSITE-ProRule" id="PRU00076"/>
    </source>
</evidence>
<dbReference type="PROSITE" id="PS00010">
    <property type="entry name" value="ASX_HYDROXYL"/>
    <property type="match status" value="3"/>
</dbReference>
<organism evidence="10 11">
    <name type="scientific">Paramuricea clavata</name>
    <name type="common">Red gorgonian</name>
    <name type="synonym">Violescent sea-whip</name>
    <dbReference type="NCBI Taxonomy" id="317549"/>
    <lineage>
        <taxon>Eukaryota</taxon>
        <taxon>Metazoa</taxon>
        <taxon>Cnidaria</taxon>
        <taxon>Anthozoa</taxon>
        <taxon>Octocorallia</taxon>
        <taxon>Malacalcyonacea</taxon>
        <taxon>Plexauridae</taxon>
        <taxon>Paramuricea</taxon>
    </lineage>
</organism>
<evidence type="ECO:0000256" key="1">
    <source>
        <dbReference type="ARBA" id="ARBA00004613"/>
    </source>
</evidence>
<comment type="caution">
    <text evidence="9">Lacks conserved residue(s) required for the propagation of feature annotation.</text>
</comment>
<keyword evidence="7" id="KW-1015">Disulfide bond</keyword>
<evidence type="ECO:0000256" key="5">
    <source>
        <dbReference type="ARBA" id="ARBA00022737"/>
    </source>
</evidence>
<proteinExistence type="predicted"/>
<accession>A0A7D9DM95</accession>
<dbReference type="SUPFAM" id="SSF57196">
    <property type="entry name" value="EGF/Laminin"/>
    <property type="match status" value="1"/>
</dbReference>
<dbReference type="SMART" id="SM00179">
    <property type="entry name" value="EGF_CA"/>
    <property type="match status" value="3"/>
</dbReference>
<dbReference type="SUPFAM" id="SSF57184">
    <property type="entry name" value="Growth factor receptor domain"/>
    <property type="match status" value="1"/>
</dbReference>
<dbReference type="SMART" id="SM00181">
    <property type="entry name" value="EGF"/>
    <property type="match status" value="3"/>
</dbReference>
<dbReference type="Pfam" id="PF12947">
    <property type="entry name" value="EGF_3"/>
    <property type="match status" value="1"/>
</dbReference>
<dbReference type="InterPro" id="IPR049883">
    <property type="entry name" value="NOTCH1_EGF-like"/>
</dbReference>
<keyword evidence="3 9" id="KW-0245">EGF-like domain</keyword>
<evidence type="ECO:0000256" key="3">
    <source>
        <dbReference type="ARBA" id="ARBA00022536"/>
    </source>
</evidence>
<evidence type="ECO:0000256" key="7">
    <source>
        <dbReference type="ARBA" id="ARBA00023157"/>
    </source>
</evidence>
<keyword evidence="6" id="KW-0106">Calcium</keyword>